<name>A0A813I0G6_POLGL</name>
<dbReference type="EMBL" id="CAJNNW010002137">
    <property type="protein sequence ID" value="CAE8643473.1"/>
    <property type="molecule type" value="Genomic_DNA"/>
</dbReference>
<evidence type="ECO:0000313" key="2">
    <source>
        <dbReference type="EMBL" id="CAE8643473.1"/>
    </source>
</evidence>
<reference evidence="2" key="1">
    <citation type="submission" date="2021-02" db="EMBL/GenBank/DDBJ databases">
        <authorList>
            <person name="Dougan E. K."/>
            <person name="Rhodes N."/>
            <person name="Thang M."/>
            <person name="Chan C."/>
        </authorList>
    </citation>
    <scope>NUCLEOTIDE SEQUENCE</scope>
</reference>
<dbReference type="AlphaFoldDB" id="A0A813I0G6"/>
<sequence>VPPTAEVVHLQDLPGPVQKVHGLVGNAARSYLVPVENPSLPAPSQPAAQSAHSAESGRLVRLTGMAQGMINAVEGIQKIADLEEGHPDGGGANTELSCNQLSYLEDLISKLDQKVQATVPQAEAQMGSGQESSLEAFDERIRHSTLRLEMTELEQQKLLLQEEIQRLQGLKQQ</sequence>
<protein>
    <submittedName>
        <fullName evidence="2">Uncharacterized protein</fullName>
    </submittedName>
</protein>
<accession>A0A813I0G6</accession>
<organism evidence="2 3">
    <name type="scientific">Polarella glacialis</name>
    <name type="common">Dinoflagellate</name>
    <dbReference type="NCBI Taxonomy" id="89957"/>
    <lineage>
        <taxon>Eukaryota</taxon>
        <taxon>Sar</taxon>
        <taxon>Alveolata</taxon>
        <taxon>Dinophyceae</taxon>
        <taxon>Suessiales</taxon>
        <taxon>Suessiaceae</taxon>
        <taxon>Polarella</taxon>
    </lineage>
</organism>
<gene>
    <name evidence="2" type="ORF">PGLA2088_LOCUS2576</name>
</gene>
<dbReference type="Proteomes" id="UP000626109">
    <property type="component" value="Unassembled WGS sequence"/>
</dbReference>
<evidence type="ECO:0000313" key="3">
    <source>
        <dbReference type="Proteomes" id="UP000626109"/>
    </source>
</evidence>
<comment type="caution">
    <text evidence="2">The sequence shown here is derived from an EMBL/GenBank/DDBJ whole genome shotgun (WGS) entry which is preliminary data.</text>
</comment>
<feature type="coiled-coil region" evidence="1">
    <location>
        <begin position="143"/>
        <end position="173"/>
    </location>
</feature>
<keyword evidence="1" id="KW-0175">Coiled coil</keyword>
<evidence type="ECO:0000256" key="1">
    <source>
        <dbReference type="SAM" id="Coils"/>
    </source>
</evidence>
<proteinExistence type="predicted"/>
<feature type="non-terminal residue" evidence="2">
    <location>
        <position position="173"/>
    </location>
</feature>
<feature type="non-terminal residue" evidence="2">
    <location>
        <position position="1"/>
    </location>
</feature>